<dbReference type="GO" id="GO:0046872">
    <property type="term" value="F:metal ion binding"/>
    <property type="evidence" value="ECO:0007669"/>
    <property type="project" value="UniProtKB-KW"/>
</dbReference>
<keyword evidence="5" id="KW-1185">Reference proteome</keyword>
<name>A0A1D1VPW6_RAMVA</name>
<evidence type="ECO:0000313" key="4">
    <source>
        <dbReference type="EMBL" id="GAV03617.1"/>
    </source>
</evidence>
<feature type="domain" description="DDE Tnp4" evidence="3">
    <location>
        <begin position="90"/>
        <end position="151"/>
    </location>
</feature>
<dbReference type="STRING" id="947166.A0A1D1VPW6"/>
<evidence type="ECO:0000313" key="5">
    <source>
        <dbReference type="Proteomes" id="UP000186922"/>
    </source>
</evidence>
<evidence type="ECO:0000256" key="1">
    <source>
        <dbReference type="ARBA" id="ARBA00001968"/>
    </source>
</evidence>
<dbReference type="EMBL" id="BDGG01000009">
    <property type="protein sequence ID" value="GAV03617.1"/>
    <property type="molecule type" value="Genomic_DNA"/>
</dbReference>
<dbReference type="Proteomes" id="UP000186922">
    <property type="component" value="Unassembled WGS sequence"/>
</dbReference>
<organism evidence="4 5">
    <name type="scientific">Ramazzottius varieornatus</name>
    <name type="common">Water bear</name>
    <name type="synonym">Tardigrade</name>
    <dbReference type="NCBI Taxonomy" id="947166"/>
    <lineage>
        <taxon>Eukaryota</taxon>
        <taxon>Metazoa</taxon>
        <taxon>Ecdysozoa</taxon>
        <taxon>Tardigrada</taxon>
        <taxon>Eutardigrada</taxon>
        <taxon>Parachela</taxon>
        <taxon>Hypsibioidea</taxon>
        <taxon>Ramazzottiidae</taxon>
        <taxon>Ramazzottius</taxon>
    </lineage>
</organism>
<comment type="caution">
    <text evidence="4">The sequence shown here is derived from an EMBL/GenBank/DDBJ whole genome shotgun (WGS) entry which is preliminary data.</text>
</comment>
<protein>
    <recommendedName>
        <fullName evidence="3">DDE Tnp4 domain-containing protein</fullName>
    </recommendedName>
</protein>
<evidence type="ECO:0000259" key="3">
    <source>
        <dbReference type="Pfam" id="PF13359"/>
    </source>
</evidence>
<dbReference type="AlphaFoldDB" id="A0A1D1VPW6"/>
<accession>A0A1D1VPW6</accession>
<dbReference type="Pfam" id="PF13359">
    <property type="entry name" value="DDE_Tnp_4"/>
    <property type="match status" value="1"/>
</dbReference>
<sequence length="170" mass="19007">MARSWTTLVLSDTAEDAELMRTKCNGAAVGKVARHFGVSVGDVGLYTNRVIVALLSMEKDVVFWPDSADKKSIKKRILEQSVFPNYLGFVDGILIAFAKKPNMEGSDYFTQKSRYGINTLILCDDQKRIRYLFAEFCGSARDNRVFSSSRLTTIGRSFTRSGLAAFCTIY</sequence>
<dbReference type="InterPro" id="IPR027806">
    <property type="entry name" value="HARBI1_dom"/>
</dbReference>
<evidence type="ECO:0000256" key="2">
    <source>
        <dbReference type="ARBA" id="ARBA00022723"/>
    </source>
</evidence>
<dbReference type="OrthoDB" id="6509413at2759"/>
<keyword evidence="2" id="KW-0479">Metal-binding</keyword>
<gene>
    <name evidence="4" type="primary">RvY_14013-1</name>
    <name evidence="4" type="synonym">RvY_14013.1</name>
    <name evidence="4" type="ORF">RvY_14013</name>
</gene>
<comment type="cofactor">
    <cofactor evidence="1">
        <name>a divalent metal cation</name>
        <dbReference type="ChEBI" id="CHEBI:60240"/>
    </cofactor>
</comment>
<reference evidence="4 5" key="1">
    <citation type="journal article" date="2016" name="Nat. Commun.">
        <title>Extremotolerant tardigrade genome and improved radiotolerance of human cultured cells by tardigrade-unique protein.</title>
        <authorList>
            <person name="Hashimoto T."/>
            <person name="Horikawa D.D."/>
            <person name="Saito Y."/>
            <person name="Kuwahara H."/>
            <person name="Kozuka-Hata H."/>
            <person name="Shin-I T."/>
            <person name="Minakuchi Y."/>
            <person name="Ohishi K."/>
            <person name="Motoyama A."/>
            <person name="Aizu T."/>
            <person name="Enomoto A."/>
            <person name="Kondo K."/>
            <person name="Tanaka S."/>
            <person name="Hara Y."/>
            <person name="Koshikawa S."/>
            <person name="Sagara H."/>
            <person name="Miura T."/>
            <person name="Yokobori S."/>
            <person name="Miyagawa K."/>
            <person name="Suzuki Y."/>
            <person name="Kubo T."/>
            <person name="Oyama M."/>
            <person name="Kohara Y."/>
            <person name="Fujiyama A."/>
            <person name="Arakawa K."/>
            <person name="Katayama T."/>
            <person name="Toyoda A."/>
            <person name="Kunieda T."/>
        </authorList>
    </citation>
    <scope>NUCLEOTIDE SEQUENCE [LARGE SCALE GENOMIC DNA]</scope>
    <source>
        <strain evidence="4 5">YOKOZUNA-1</strain>
    </source>
</reference>
<proteinExistence type="predicted"/>